<keyword evidence="2" id="KW-0732">Signal</keyword>
<feature type="compositionally biased region" description="Pro residues" evidence="1">
    <location>
        <begin position="36"/>
        <end position="49"/>
    </location>
</feature>
<reference evidence="3 4" key="1">
    <citation type="submission" date="2024-04" db="EMBL/GenBank/DDBJ databases">
        <title>Luteolibacter sp. isolated from soil.</title>
        <authorList>
            <person name="An J."/>
        </authorList>
    </citation>
    <scope>NUCLEOTIDE SEQUENCE [LARGE SCALE GENOMIC DNA]</scope>
    <source>
        <strain evidence="3 4">Y139</strain>
    </source>
</reference>
<gene>
    <name evidence="3" type="ORF">WKV53_14060</name>
</gene>
<keyword evidence="4" id="KW-1185">Reference proteome</keyword>
<feature type="signal peptide" evidence="2">
    <location>
        <begin position="1"/>
        <end position="30"/>
    </location>
</feature>
<organism evidence="3 4">
    <name type="scientific">Luteolibacter soli</name>
    <dbReference type="NCBI Taxonomy" id="3135280"/>
    <lineage>
        <taxon>Bacteria</taxon>
        <taxon>Pseudomonadati</taxon>
        <taxon>Verrucomicrobiota</taxon>
        <taxon>Verrucomicrobiia</taxon>
        <taxon>Verrucomicrobiales</taxon>
        <taxon>Verrucomicrobiaceae</taxon>
        <taxon>Luteolibacter</taxon>
    </lineage>
</organism>
<protein>
    <recommendedName>
        <fullName evidence="5">DUF4440 domain-containing protein</fullName>
    </recommendedName>
</protein>
<evidence type="ECO:0000313" key="3">
    <source>
        <dbReference type="EMBL" id="MEK7951637.1"/>
    </source>
</evidence>
<name>A0ABU9AY12_9BACT</name>
<dbReference type="Proteomes" id="UP001371305">
    <property type="component" value="Unassembled WGS sequence"/>
</dbReference>
<evidence type="ECO:0000256" key="1">
    <source>
        <dbReference type="SAM" id="MobiDB-lite"/>
    </source>
</evidence>
<evidence type="ECO:0008006" key="5">
    <source>
        <dbReference type="Google" id="ProtNLM"/>
    </source>
</evidence>
<comment type="caution">
    <text evidence="3">The sequence shown here is derived from an EMBL/GenBank/DDBJ whole genome shotgun (WGS) entry which is preliminary data.</text>
</comment>
<dbReference type="EMBL" id="JBBUKT010000005">
    <property type="protein sequence ID" value="MEK7951637.1"/>
    <property type="molecule type" value="Genomic_DNA"/>
</dbReference>
<dbReference type="RefSeq" id="WP_341405283.1">
    <property type="nucleotide sequence ID" value="NZ_JBBUKT010000005.1"/>
</dbReference>
<accession>A0ABU9AY12</accession>
<evidence type="ECO:0000313" key="4">
    <source>
        <dbReference type="Proteomes" id="UP001371305"/>
    </source>
</evidence>
<evidence type="ECO:0000256" key="2">
    <source>
        <dbReference type="SAM" id="SignalP"/>
    </source>
</evidence>
<feature type="chain" id="PRO_5045569859" description="DUF4440 domain-containing protein" evidence="2">
    <location>
        <begin position="31"/>
        <end position="211"/>
    </location>
</feature>
<proteinExistence type="predicted"/>
<feature type="region of interest" description="Disordered" evidence="1">
    <location>
        <begin position="30"/>
        <end position="58"/>
    </location>
</feature>
<sequence length="211" mass="22397">MKTIRPIFATPAFACSLIFAGLSAVPGLRAEGETPTPAPVPAPVTPAPTTPTEATPEASKEYEAMIPIIKKHAELCSDAQLKMDFDKVLPYVPKKLLETMGGAELLKTRLDQASTMLKSRGVTIDSAKIGTPQVPKNHGGVLVSLVPMETMMTTPQGKIIASSHMIAISEDKGASWVFVDTATVNEDKLGTLYPALKGKVDIPMATARKGE</sequence>